<dbReference type="OrthoDB" id="47172at2759"/>
<dbReference type="EC" id="1.14.11.30" evidence="2"/>
<comment type="caution">
    <text evidence="2">The sequence shown here is derived from an EMBL/GenBank/DDBJ whole genome shotgun (WGS) entry which is preliminary data.</text>
</comment>
<dbReference type="GO" id="GO:0005634">
    <property type="term" value="C:nucleus"/>
    <property type="evidence" value="ECO:0007669"/>
    <property type="project" value="TreeGrafter"/>
</dbReference>
<dbReference type="InterPro" id="IPR027452">
    <property type="entry name" value="FIH-1_dom_II"/>
</dbReference>
<dbReference type="SMART" id="SM00558">
    <property type="entry name" value="JmjC"/>
    <property type="match status" value="1"/>
</dbReference>
<dbReference type="Pfam" id="PF13621">
    <property type="entry name" value="Cupin_8"/>
    <property type="match status" value="1"/>
</dbReference>
<dbReference type="GO" id="GO:0045746">
    <property type="term" value="P:negative regulation of Notch signaling pathway"/>
    <property type="evidence" value="ECO:0007669"/>
    <property type="project" value="TreeGrafter"/>
</dbReference>
<dbReference type="AlphaFoldDB" id="A0A812CQG6"/>
<keyword evidence="3" id="KW-1185">Reference proteome</keyword>
<accession>A0A812CQG6</accession>
<dbReference type="GO" id="GO:0005737">
    <property type="term" value="C:cytoplasm"/>
    <property type="evidence" value="ECO:0007669"/>
    <property type="project" value="TreeGrafter"/>
</dbReference>
<proteinExistence type="predicted"/>
<dbReference type="GO" id="GO:0036139">
    <property type="term" value="F:peptidyl-histidine dioxygenase activity"/>
    <property type="evidence" value="ECO:0007669"/>
    <property type="project" value="TreeGrafter"/>
</dbReference>
<feature type="domain" description="JmjC" evidence="1">
    <location>
        <begin position="21"/>
        <end position="189"/>
    </location>
</feature>
<dbReference type="PANTHER" id="PTHR12461:SF105">
    <property type="entry name" value="HYPOXIA-INDUCIBLE FACTOR 1-ALPHA INHIBITOR"/>
    <property type="match status" value="1"/>
</dbReference>
<dbReference type="PROSITE" id="PS51184">
    <property type="entry name" value="JMJC"/>
    <property type="match status" value="1"/>
</dbReference>
<dbReference type="EMBL" id="CAHIKZ030002132">
    <property type="protein sequence ID" value="CAE1281735.1"/>
    <property type="molecule type" value="Genomic_DNA"/>
</dbReference>
<name>A0A812CQG6_ACAPH</name>
<dbReference type="InterPro" id="IPR041667">
    <property type="entry name" value="Cupin_8"/>
</dbReference>
<reference evidence="2" key="1">
    <citation type="submission" date="2021-01" db="EMBL/GenBank/DDBJ databases">
        <authorList>
            <person name="Li R."/>
            <person name="Bekaert M."/>
        </authorList>
    </citation>
    <scope>NUCLEOTIDE SEQUENCE</scope>
    <source>
        <strain evidence="2">Farmed</strain>
    </source>
</reference>
<evidence type="ECO:0000313" key="2">
    <source>
        <dbReference type="EMBL" id="CAE1281735.1"/>
    </source>
</evidence>
<dbReference type="InterPro" id="IPR014710">
    <property type="entry name" value="RmlC-like_jellyroll"/>
</dbReference>
<dbReference type="Gene3D" id="2.60.120.10">
    <property type="entry name" value="Jelly Rolls"/>
    <property type="match status" value="1"/>
</dbReference>
<dbReference type="Gene3D" id="1.10.287.1010">
    <property type="entry name" value="Clavaminate synthase-like"/>
    <property type="match status" value="1"/>
</dbReference>
<dbReference type="InterPro" id="IPR003347">
    <property type="entry name" value="JmjC_dom"/>
</dbReference>
<evidence type="ECO:0000259" key="1">
    <source>
        <dbReference type="PROSITE" id="PS51184"/>
    </source>
</evidence>
<protein>
    <submittedName>
        <fullName evidence="2">HIF1AN</fullName>
        <ecNumber evidence="2">1.14.11.30</ecNumber>
    </submittedName>
</protein>
<gene>
    <name evidence="2" type="ORF">SPHA_43037</name>
</gene>
<keyword evidence="2" id="KW-0560">Oxidoreductase</keyword>
<dbReference type="SUPFAM" id="SSF51197">
    <property type="entry name" value="Clavaminate synthase-like"/>
    <property type="match status" value="1"/>
</dbReference>
<dbReference type="Proteomes" id="UP000597762">
    <property type="component" value="Unassembled WGS sequence"/>
</dbReference>
<dbReference type="PANTHER" id="PTHR12461">
    <property type="entry name" value="HYPOXIA-INDUCIBLE FACTOR 1 ALPHA INHIBITOR-RELATED"/>
    <property type="match status" value="1"/>
</dbReference>
<sequence>MNFSEFVDKLKECQRTGTQKVYLQQLLSENVGKRIIKDFIGFNWNWINRQKVINHWGPLSSNLLLVGMEGNITSVHYDEQQNFFAQVRGHKRCVLFSPDQFKSLYPFPVHHPHDRQSQVNLENLNLKKFPKAAELKGMHTILEPGDVLYIPVYWWHQIESLPKKGVTVSINFWYKVRNYLEESITYPLNTSQKIAIMRNIEKMITDALGDIEEVAPFMQTMVLGRYT</sequence>
<dbReference type="GO" id="GO:0071532">
    <property type="term" value="F:ankyrin repeat binding"/>
    <property type="evidence" value="ECO:0007669"/>
    <property type="project" value="TreeGrafter"/>
</dbReference>
<evidence type="ECO:0000313" key="3">
    <source>
        <dbReference type="Proteomes" id="UP000597762"/>
    </source>
</evidence>
<dbReference type="GO" id="GO:0036140">
    <property type="term" value="F:[protein]-asparagine 3-dioxygenase activity"/>
    <property type="evidence" value="ECO:0007669"/>
    <property type="project" value="UniProtKB-EC"/>
</dbReference>
<organism evidence="2 3">
    <name type="scientific">Acanthosepion pharaonis</name>
    <name type="common">Pharaoh cuttlefish</name>
    <name type="synonym">Sepia pharaonis</name>
    <dbReference type="NCBI Taxonomy" id="158019"/>
    <lineage>
        <taxon>Eukaryota</taxon>
        <taxon>Metazoa</taxon>
        <taxon>Spiralia</taxon>
        <taxon>Lophotrochozoa</taxon>
        <taxon>Mollusca</taxon>
        <taxon>Cephalopoda</taxon>
        <taxon>Coleoidea</taxon>
        <taxon>Decapodiformes</taxon>
        <taxon>Sepiida</taxon>
        <taxon>Sepiina</taxon>
        <taxon>Sepiidae</taxon>
        <taxon>Acanthosepion</taxon>
    </lineage>
</organism>